<dbReference type="Gene3D" id="3.40.50.720">
    <property type="entry name" value="NAD(P)-binding Rossmann-like Domain"/>
    <property type="match status" value="2"/>
</dbReference>
<dbReference type="SUPFAM" id="SSF51735">
    <property type="entry name" value="NAD(P)-binding Rossmann-fold domains"/>
    <property type="match status" value="1"/>
</dbReference>
<keyword evidence="1" id="KW-0560">Oxidoreductase</keyword>
<proteinExistence type="predicted"/>
<dbReference type="EMBL" id="HBIV01033229">
    <property type="protein sequence ID" value="CAE0672026.1"/>
    <property type="molecule type" value="Transcribed_RNA"/>
</dbReference>
<reference evidence="4" key="1">
    <citation type="submission" date="2021-01" db="EMBL/GenBank/DDBJ databases">
        <authorList>
            <person name="Corre E."/>
            <person name="Pelletier E."/>
            <person name="Niang G."/>
            <person name="Scheremetjew M."/>
            <person name="Finn R."/>
            <person name="Kale V."/>
            <person name="Holt S."/>
            <person name="Cochrane G."/>
            <person name="Meng A."/>
            <person name="Brown T."/>
            <person name="Cohen L."/>
        </authorList>
    </citation>
    <scope>NUCLEOTIDE SEQUENCE</scope>
    <source>
        <strain evidence="4">CCCM811</strain>
    </source>
</reference>
<dbReference type="GO" id="GO:0016491">
    <property type="term" value="F:oxidoreductase activity"/>
    <property type="evidence" value="ECO:0007669"/>
    <property type="project" value="UniProtKB-KW"/>
</dbReference>
<organism evidence="4">
    <name type="scientific">Lotharella globosa</name>
    <dbReference type="NCBI Taxonomy" id="91324"/>
    <lineage>
        <taxon>Eukaryota</taxon>
        <taxon>Sar</taxon>
        <taxon>Rhizaria</taxon>
        <taxon>Cercozoa</taxon>
        <taxon>Chlorarachniophyceae</taxon>
        <taxon>Lotharella</taxon>
    </lineage>
</organism>
<evidence type="ECO:0000259" key="3">
    <source>
        <dbReference type="Pfam" id="PF02826"/>
    </source>
</evidence>
<dbReference type="GO" id="GO:0051287">
    <property type="term" value="F:NAD binding"/>
    <property type="evidence" value="ECO:0007669"/>
    <property type="project" value="InterPro"/>
</dbReference>
<evidence type="ECO:0000256" key="2">
    <source>
        <dbReference type="ARBA" id="ARBA00023027"/>
    </source>
</evidence>
<evidence type="ECO:0000313" key="4">
    <source>
        <dbReference type="EMBL" id="CAE0672026.1"/>
    </source>
</evidence>
<gene>
    <name evidence="4" type="ORF">LGLO00237_LOCUS23675</name>
</gene>
<keyword evidence="2" id="KW-0520">NAD</keyword>
<feature type="domain" description="D-isomer specific 2-hydroxyacid dehydrogenase NAD-binding" evidence="3">
    <location>
        <begin position="20"/>
        <end position="87"/>
    </location>
</feature>
<name>A0A7S3Z5B6_9EUKA</name>
<dbReference type="PANTHER" id="PTHR43333:SF1">
    <property type="entry name" value="D-ISOMER SPECIFIC 2-HYDROXYACID DEHYDROGENASE NAD-BINDING DOMAIN-CONTAINING PROTEIN"/>
    <property type="match status" value="1"/>
</dbReference>
<dbReference type="PANTHER" id="PTHR43333">
    <property type="entry name" value="2-HACID_DH_C DOMAIN-CONTAINING PROTEIN"/>
    <property type="match status" value="1"/>
</dbReference>
<dbReference type="AlphaFoldDB" id="A0A7S3Z5B6"/>
<dbReference type="Pfam" id="PF02826">
    <property type="entry name" value="2-Hacid_dh_C"/>
    <property type="match status" value="1"/>
</dbReference>
<accession>A0A7S3Z5B6</accession>
<dbReference type="InterPro" id="IPR036291">
    <property type="entry name" value="NAD(P)-bd_dom_sf"/>
</dbReference>
<sequence length="124" mass="13899">MHITPHAHHAPTHFACRVPTQEFDAMKRTGVFINIGRGVTVDEAALCKALDAKKIVGAALDVFHTEPLPESSPLWKRENVLITAHNADFTEDYAEQGWRVWQENYNAARSGKTMVTPVQKELGY</sequence>
<protein>
    <recommendedName>
        <fullName evidence="3">D-isomer specific 2-hydroxyacid dehydrogenase NAD-binding domain-containing protein</fullName>
    </recommendedName>
</protein>
<dbReference type="InterPro" id="IPR006140">
    <property type="entry name" value="D-isomer_DH_NAD-bd"/>
</dbReference>
<evidence type="ECO:0000256" key="1">
    <source>
        <dbReference type="ARBA" id="ARBA00023002"/>
    </source>
</evidence>